<feature type="signal peptide" evidence="6">
    <location>
        <begin position="1"/>
        <end position="21"/>
    </location>
</feature>
<dbReference type="GO" id="GO:0005576">
    <property type="term" value="C:extracellular region"/>
    <property type="evidence" value="ECO:0007669"/>
    <property type="project" value="UniProtKB-SubCell"/>
</dbReference>
<evidence type="ECO:0000313" key="8">
    <source>
        <dbReference type="EMBL" id="KAG5196089.1"/>
    </source>
</evidence>
<dbReference type="InterPro" id="IPR000124">
    <property type="entry name" value="Spermadhesin"/>
</dbReference>
<accession>A0A836CSK9</accession>
<feature type="domain" description="CUB" evidence="7">
    <location>
        <begin position="30"/>
        <end position="131"/>
    </location>
</feature>
<evidence type="ECO:0000256" key="4">
    <source>
        <dbReference type="ARBA" id="ARBA00023157"/>
    </source>
</evidence>
<gene>
    <name evidence="8" type="ORF">JEQ12_011725</name>
</gene>
<evidence type="ECO:0000256" key="1">
    <source>
        <dbReference type="ARBA" id="ARBA00004613"/>
    </source>
</evidence>
<keyword evidence="3" id="KW-0964">Secreted</keyword>
<proteinExistence type="inferred from homology"/>
<protein>
    <recommendedName>
        <fullName evidence="7">CUB domain-containing protein</fullName>
    </recommendedName>
</protein>
<evidence type="ECO:0000256" key="3">
    <source>
        <dbReference type="ARBA" id="ARBA00022525"/>
    </source>
</evidence>
<dbReference type="Proteomes" id="UP000664991">
    <property type="component" value="Unassembled WGS sequence"/>
</dbReference>
<dbReference type="SUPFAM" id="SSF49854">
    <property type="entry name" value="Spermadhesin, CUB domain"/>
    <property type="match status" value="2"/>
</dbReference>
<evidence type="ECO:0000259" key="7">
    <source>
        <dbReference type="PROSITE" id="PS01180"/>
    </source>
</evidence>
<dbReference type="EMBL" id="JAEMGP010000022">
    <property type="protein sequence ID" value="KAG5196089.1"/>
    <property type="molecule type" value="Genomic_DNA"/>
</dbReference>
<organism evidence="8 9">
    <name type="scientific">Ovis aries</name>
    <name type="common">Sheep</name>
    <dbReference type="NCBI Taxonomy" id="9940"/>
    <lineage>
        <taxon>Eukaryota</taxon>
        <taxon>Metazoa</taxon>
        <taxon>Chordata</taxon>
        <taxon>Craniata</taxon>
        <taxon>Vertebrata</taxon>
        <taxon>Euteleostomi</taxon>
        <taxon>Mammalia</taxon>
        <taxon>Eutheria</taxon>
        <taxon>Laurasiatheria</taxon>
        <taxon>Artiodactyla</taxon>
        <taxon>Ruminantia</taxon>
        <taxon>Pecora</taxon>
        <taxon>Bovidae</taxon>
        <taxon>Caprinae</taxon>
        <taxon>Ovis</taxon>
    </lineage>
</organism>
<reference evidence="8 9" key="1">
    <citation type="submission" date="2020-12" db="EMBL/GenBank/DDBJ databases">
        <title>De novo assembly of Tibetan sheep genome.</title>
        <authorList>
            <person name="Li X."/>
        </authorList>
    </citation>
    <scope>NUCLEOTIDE SEQUENCE [LARGE SCALE GENOMIC DNA]</scope>
    <source>
        <tissue evidence="8">Heart</tissue>
    </source>
</reference>
<evidence type="ECO:0000256" key="6">
    <source>
        <dbReference type="SAM" id="SignalP"/>
    </source>
</evidence>
<dbReference type="Gene3D" id="2.60.120.290">
    <property type="entry name" value="Spermadhesin, CUB domain"/>
    <property type="match status" value="2"/>
</dbReference>
<sequence length="252" mass="28322">MKLSSVIPWALLLSTATLVSTESDEDTRKCGGVHRNFSGRISSSFSWGPKCTWTILLKSGYTVVLTIPFLSLNCNEEDVEIIDGPPDSTTFGNFCSGGPLVFTSSSNVMTVKYHRSSNQPVSPFDIFYYERPSATSDSTDRLSFKDKNLCGDLYEEEYGVIYPYLGLHTECLWTIKMDPGHKIVLAVYDLHLNCDKESLEIIDGPPESSSSLKFCDKPYLEYASCTNTMIVKYTRMPNHPVPNFLLTFRRVL</sequence>
<dbReference type="InterPro" id="IPR052129">
    <property type="entry name" value="Spermadhesin-Link_domain"/>
</dbReference>
<dbReference type="InterPro" id="IPR000859">
    <property type="entry name" value="CUB_dom"/>
</dbReference>
<name>A0A836CSK9_SHEEP</name>
<evidence type="ECO:0000256" key="5">
    <source>
        <dbReference type="PROSITE-ProRule" id="PRU00059"/>
    </source>
</evidence>
<dbReference type="PANTHER" id="PTHR46908:SF8">
    <property type="entry name" value="C-TYPE LECTIN DOMAIN-CONTAINING PROTEIN"/>
    <property type="match status" value="1"/>
</dbReference>
<evidence type="ECO:0000256" key="2">
    <source>
        <dbReference type="ARBA" id="ARBA00010668"/>
    </source>
</evidence>
<feature type="domain" description="CUB" evidence="7">
    <location>
        <begin position="150"/>
        <end position="251"/>
    </location>
</feature>
<comment type="subcellular location">
    <subcellularLocation>
        <location evidence="1">Secreted</location>
    </subcellularLocation>
</comment>
<dbReference type="PANTHER" id="PTHR46908">
    <property type="entry name" value="CUBILIN-LIKE PROTEIN"/>
    <property type="match status" value="1"/>
</dbReference>
<feature type="chain" id="PRO_5033028676" description="CUB domain-containing protein" evidence="6">
    <location>
        <begin position="22"/>
        <end position="252"/>
    </location>
</feature>
<dbReference type="Pfam" id="PF00431">
    <property type="entry name" value="CUB"/>
    <property type="match status" value="2"/>
</dbReference>
<dbReference type="PROSITE" id="PS00985">
    <property type="entry name" value="SPERMADHESIN_1"/>
    <property type="match status" value="1"/>
</dbReference>
<dbReference type="PROSITE" id="PS00986">
    <property type="entry name" value="SPERMADHESIN_2"/>
    <property type="match status" value="1"/>
</dbReference>
<dbReference type="InterPro" id="IPR035914">
    <property type="entry name" value="Sperma_CUB_dom_sf"/>
</dbReference>
<keyword evidence="6" id="KW-0732">Signal</keyword>
<dbReference type="PROSITE" id="PS01180">
    <property type="entry name" value="CUB"/>
    <property type="match status" value="2"/>
</dbReference>
<comment type="caution">
    <text evidence="8">The sequence shown here is derived from an EMBL/GenBank/DDBJ whole genome shotgun (WGS) entry which is preliminary data.</text>
</comment>
<dbReference type="CDD" id="cd00041">
    <property type="entry name" value="CUB"/>
    <property type="match status" value="2"/>
</dbReference>
<comment type="caution">
    <text evidence="5">Lacks conserved residue(s) required for the propagation of feature annotation.</text>
</comment>
<comment type="similarity">
    <text evidence="2">Belongs to the spermadhesin family.</text>
</comment>
<dbReference type="SMART" id="SM00042">
    <property type="entry name" value="CUB"/>
    <property type="match status" value="2"/>
</dbReference>
<dbReference type="GO" id="GO:0007338">
    <property type="term" value="P:single fertilization"/>
    <property type="evidence" value="ECO:0007669"/>
    <property type="project" value="InterPro"/>
</dbReference>
<dbReference type="AlphaFoldDB" id="A0A836CSK9"/>
<keyword evidence="4" id="KW-1015">Disulfide bond</keyword>
<evidence type="ECO:0000313" key="9">
    <source>
        <dbReference type="Proteomes" id="UP000664991"/>
    </source>
</evidence>